<evidence type="ECO:0000256" key="5">
    <source>
        <dbReference type="ARBA" id="ARBA00023242"/>
    </source>
</evidence>
<dbReference type="InterPro" id="IPR036388">
    <property type="entry name" value="WH-like_DNA-bd_sf"/>
</dbReference>
<dbReference type="Pfam" id="PF22536">
    <property type="entry name" value="WHD_POLR3C"/>
    <property type="match status" value="1"/>
</dbReference>
<dbReference type="AlphaFoldDB" id="A0AAV7XKS0"/>
<comment type="subcellular location">
    <subcellularLocation>
        <location evidence="1 6">Nucleus</location>
    </subcellularLocation>
</comment>
<evidence type="ECO:0000313" key="10">
    <source>
        <dbReference type="EMBL" id="KAJ1525723.1"/>
    </source>
</evidence>
<comment type="similarity">
    <text evidence="2 6">Belongs to the eukaryotic RPC3/POLR3C RNA polymerase subunit family.</text>
</comment>
<comment type="caution">
    <text evidence="10">The sequence shown here is derived from an EMBL/GenBank/DDBJ whole genome shotgun (WGS) entry which is preliminary data.</text>
</comment>
<reference evidence="10" key="1">
    <citation type="submission" date="2022-12" db="EMBL/GenBank/DDBJ databases">
        <title>Chromosome-level genome assembly of the bean flower thrips Megalurothrips usitatus.</title>
        <authorList>
            <person name="Ma L."/>
            <person name="Liu Q."/>
            <person name="Li H."/>
            <person name="Cai W."/>
        </authorList>
    </citation>
    <scope>NUCLEOTIDE SEQUENCE</scope>
    <source>
        <strain evidence="10">Cailab_2022a</strain>
    </source>
</reference>
<evidence type="ECO:0000313" key="11">
    <source>
        <dbReference type="Proteomes" id="UP001075354"/>
    </source>
</evidence>
<dbReference type="InterPro" id="IPR039748">
    <property type="entry name" value="RPC3"/>
</dbReference>
<dbReference type="GO" id="GO:0006351">
    <property type="term" value="P:DNA-templated transcription"/>
    <property type="evidence" value="ECO:0007669"/>
    <property type="project" value="InterPro"/>
</dbReference>
<comment type="subunit">
    <text evidence="6">Component of the RNA polymerase III (Pol III) complex consisting of 17 subunits.</text>
</comment>
<evidence type="ECO:0000256" key="2">
    <source>
        <dbReference type="ARBA" id="ARBA00007206"/>
    </source>
</evidence>
<evidence type="ECO:0000256" key="3">
    <source>
        <dbReference type="ARBA" id="ARBA00022478"/>
    </source>
</evidence>
<dbReference type="Pfam" id="PF20912">
    <property type="entry name" value="RPC3_helical"/>
    <property type="match status" value="1"/>
</dbReference>
<dbReference type="FunFam" id="1.10.10.10:FF:000256">
    <property type="entry name" value="DNA-directed RNA polymerase III subunit RPC3"/>
    <property type="match status" value="1"/>
</dbReference>
<evidence type="ECO:0000256" key="6">
    <source>
        <dbReference type="RuleBase" id="RU367076"/>
    </source>
</evidence>
<keyword evidence="11" id="KW-1185">Reference proteome</keyword>
<evidence type="ECO:0000259" key="8">
    <source>
        <dbReference type="Pfam" id="PF08221"/>
    </source>
</evidence>
<feature type="domain" description="RNA polymerase III subunit RPC82-related helix-turn-helix" evidence="8">
    <location>
        <begin position="7"/>
        <end position="67"/>
    </location>
</feature>
<dbReference type="InterPro" id="IPR055207">
    <property type="entry name" value="POLR3C_WHD"/>
</dbReference>
<dbReference type="PANTHER" id="PTHR12949">
    <property type="entry name" value="RNA POLYMERASE III DNA DIRECTED -RELATED"/>
    <property type="match status" value="1"/>
</dbReference>
<dbReference type="Gene3D" id="6.10.140.1450">
    <property type="match status" value="1"/>
</dbReference>
<dbReference type="InterPro" id="IPR008806">
    <property type="entry name" value="RNA_pol_III_Rpc82_C"/>
</dbReference>
<evidence type="ECO:0000259" key="7">
    <source>
        <dbReference type="Pfam" id="PF05645"/>
    </source>
</evidence>
<feature type="domain" description="RNA polymerase III Rpc82 C -terminal" evidence="7">
    <location>
        <begin position="206"/>
        <end position="327"/>
    </location>
</feature>
<keyword evidence="3 6" id="KW-0240">DNA-directed RNA polymerase</keyword>
<accession>A0AAV7XKS0</accession>
<protein>
    <recommendedName>
        <fullName evidence="6">DNA-directed RNA polymerase III subunit RPC3</fullName>
        <shortName evidence="6">RNA polymerase III subunit C3</shortName>
    </recommendedName>
</protein>
<organism evidence="10 11">
    <name type="scientific">Megalurothrips usitatus</name>
    <name type="common">bean blossom thrips</name>
    <dbReference type="NCBI Taxonomy" id="439358"/>
    <lineage>
        <taxon>Eukaryota</taxon>
        <taxon>Metazoa</taxon>
        <taxon>Ecdysozoa</taxon>
        <taxon>Arthropoda</taxon>
        <taxon>Hexapoda</taxon>
        <taxon>Insecta</taxon>
        <taxon>Pterygota</taxon>
        <taxon>Neoptera</taxon>
        <taxon>Paraneoptera</taxon>
        <taxon>Thysanoptera</taxon>
        <taxon>Terebrantia</taxon>
        <taxon>Thripoidea</taxon>
        <taxon>Thripidae</taxon>
        <taxon>Megalurothrips</taxon>
    </lineage>
</organism>
<proteinExistence type="inferred from homology"/>
<name>A0AAV7XKS0_9NEOP</name>
<evidence type="ECO:0000256" key="1">
    <source>
        <dbReference type="ARBA" id="ARBA00004123"/>
    </source>
</evidence>
<dbReference type="Pfam" id="PF05645">
    <property type="entry name" value="RNA_pol_Rpc82"/>
    <property type="match status" value="1"/>
</dbReference>
<dbReference type="Gene3D" id="1.10.10.10">
    <property type="entry name" value="Winged helix-like DNA-binding domain superfamily/Winged helix DNA-binding domain"/>
    <property type="match status" value="4"/>
</dbReference>
<sequence length="516" mass="59488">MSIQFGKVCSLILREHFGEIVGKVGTDLYKWGQKPLMSVVSSTKLSVEKVRQSLCILVQYGLATFSAGRSDRIAEYSLLPEKVFSLLRYPRYLYLIKTKFGVEAEMLMEEFLKAGFGSASRIIIRAATRLKEKKELEDASTNFPLLRDKFVSLVNKQYLMRCPAPEKTEDGKPSLIPKLTVAENQLYLPPTLNIKALTILDEGNPADAGDEGVYWRINFDRFHQDFRDQIMVTAISRRIDENGGEIIRLLLQLMYIRTEAWAQISNPIPFTELRDTLRKQDPQSPILQHLDQYLKVIEEDSSGFITRVGDSGGGQYCINMRKSFEALAWNCVENIIVERFGSKAARIFRLVKDRKFIEQEKIQQIAMIPAREAKQLTYRLLQENFLQIQELRKSMAQNAGPNKSFFLFHVDLEEVARMVLDFSYKALYNATTRRELESEENRRLIEKKNKVDSIAANMRLQGAAQEQLDEIEEMMAPAEVELFTKVMNRVQKLSEAELHLEQTIFLMQLFLNYSTK</sequence>
<dbReference type="GO" id="GO:0003697">
    <property type="term" value="F:single-stranded DNA binding"/>
    <property type="evidence" value="ECO:0007669"/>
    <property type="project" value="UniProtKB-UniRule"/>
</dbReference>
<dbReference type="InterPro" id="IPR013197">
    <property type="entry name" value="RNA_pol_III_RPC82-rel_HTH"/>
</dbReference>
<evidence type="ECO:0000256" key="4">
    <source>
        <dbReference type="ARBA" id="ARBA00023163"/>
    </source>
</evidence>
<keyword evidence="5 6" id="KW-0539">Nucleus</keyword>
<dbReference type="Pfam" id="PF08221">
    <property type="entry name" value="HTH_9"/>
    <property type="match status" value="1"/>
</dbReference>
<dbReference type="Proteomes" id="UP001075354">
    <property type="component" value="Chromosome 7"/>
</dbReference>
<dbReference type="FunFam" id="1.10.10.10:FF:000199">
    <property type="entry name" value="DNA-directed RNA polymerase III subunit RPC3"/>
    <property type="match status" value="1"/>
</dbReference>
<gene>
    <name evidence="10" type="ORF">ONE63_008932</name>
</gene>
<comment type="function">
    <text evidence="6">DNA-dependent RNA polymerase catalyzes the transcription of DNA into RNA using the four ribonucleoside triphosphates as substrates. Specific core component of RNA polymerase III which synthesizes small RNAs, such as 5S rRNA and tRNAs.</text>
</comment>
<dbReference type="PANTHER" id="PTHR12949:SF0">
    <property type="entry name" value="DNA-DIRECTED RNA POLYMERASE III SUBUNIT RPC3"/>
    <property type="match status" value="1"/>
</dbReference>
<keyword evidence="4 6" id="KW-0804">Transcription</keyword>
<dbReference type="GO" id="GO:0005666">
    <property type="term" value="C:RNA polymerase III complex"/>
    <property type="evidence" value="ECO:0007669"/>
    <property type="project" value="UniProtKB-UniRule"/>
</dbReference>
<evidence type="ECO:0000259" key="9">
    <source>
        <dbReference type="Pfam" id="PF22536"/>
    </source>
</evidence>
<dbReference type="EMBL" id="JAPTSV010000007">
    <property type="protein sequence ID" value="KAJ1525723.1"/>
    <property type="molecule type" value="Genomic_DNA"/>
</dbReference>
<feature type="domain" description="DNA-directed RNA polymerase III subunit RPC3 winged-helix" evidence="9">
    <location>
        <begin position="332"/>
        <end position="410"/>
    </location>
</feature>